<reference evidence="3 4" key="1">
    <citation type="submission" date="2019-11" db="EMBL/GenBank/DDBJ databases">
        <title>FDA dAtabase for Regulatory Grade micrObial Sequences (FDA-ARGOS): Supporting development and validation of Infectious Disease Dx tests.</title>
        <authorList>
            <person name="Kerrigan L."/>
            <person name="Long C."/>
            <person name="Tallon L."/>
            <person name="Sadzewicz L."/>
            <person name="Vavikolanu K."/>
            <person name="Mehta A."/>
            <person name="Aluvathingal J."/>
            <person name="Nadendla S."/>
            <person name="Yan Y."/>
            <person name="Sichtig H."/>
        </authorList>
    </citation>
    <scope>NUCLEOTIDE SEQUENCE [LARGE SCALE GENOMIC DNA]</scope>
    <source>
        <strain evidence="3 4">FDAARGOS_674</strain>
    </source>
</reference>
<feature type="region of interest" description="Disordered" evidence="1">
    <location>
        <begin position="18"/>
        <end position="63"/>
    </location>
</feature>
<proteinExistence type="predicted"/>
<dbReference type="EMBL" id="CP046322">
    <property type="protein sequence ID" value="QGS35058.1"/>
    <property type="molecule type" value="Genomic_DNA"/>
</dbReference>
<protein>
    <submittedName>
        <fullName evidence="3">Uncharacterized protein</fullName>
    </submittedName>
</protein>
<feature type="signal peptide" evidence="2">
    <location>
        <begin position="1"/>
        <end position="26"/>
    </location>
</feature>
<evidence type="ECO:0000313" key="3">
    <source>
        <dbReference type="EMBL" id="QGS35058.1"/>
    </source>
</evidence>
<accession>A0A6B8TG98</accession>
<sequence>MGKNTTKATVATAALPAATGLLPASCADDADSQTEAEPASAEASQSNEDKPSPTSEEKSQQLEDIDPATFEIAGIHMSRCVLDGESGGGSISERGAMCMGTAGDDIPEVQVPPFPQRPASAVSVGVDGTEYLIFEGGPPAPATLEAGQRVSVGASTCSVPDDSTLKCEYDGDSFTLDGADALISTSAEPVGRYFVGGAGGASGEAGGASTPGSTGKRVAGESCGTSRSSEFPGFDGKNVEVRKGPVDCGKAMDILDEYLDTPTDAHHGNANIREYGDWNCAMPSYGSAQESGFSLTCSGPDGVGFGIRNE</sequence>
<feature type="chain" id="PRO_5038490054" evidence="2">
    <location>
        <begin position="27"/>
        <end position="310"/>
    </location>
</feature>
<evidence type="ECO:0000256" key="2">
    <source>
        <dbReference type="SAM" id="SignalP"/>
    </source>
</evidence>
<dbReference type="AlphaFoldDB" id="A0A6B8TG98"/>
<feature type="compositionally biased region" description="Basic and acidic residues" evidence="1">
    <location>
        <begin position="47"/>
        <end position="61"/>
    </location>
</feature>
<evidence type="ECO:0000313" key="4">
    <source>
        <dbReference type="Proteomes" id="UP000426857"/>
    </source>
</evidence>
<organism evidence="3 4">
    <name type="scientific">Corynebacterium xerosis</name>
    <dbReference type="NCBI Taxonomy" id="1725"/>
    <lineage>
        <taxon>Bacteria</taxon>
        <taxon>Bacillati</taxon>
        <taxon>Actinomycetota</taxon>
        <taxon>Actinomycetes</taxon>
        <taxon>Mycobacteriales</taxon>
        <taxon>Corynebacteriaceae</taxon>
        <taxon>Corynebacterium</taxon>
    </lineage>
</organism>
<gene>
    <name evidence="3" type="ORF">FOB82_08985</name>
</gene>
<feature type="compositionally biased region" description="Low complexity" evidence="1">
    <location>
        <begin position="35"/>
        <end position="46"/>
    </location>
</feature>
<dbReference type="KEGG" id="cxe:FOB82_08985"/>
<feature type="region of interest" description="Disordered" evidence="1">
    <location>
        <begin position="201"/>
        <end position="236"/>
    </location>
</feature>
<keyword evidence="2" id="KW-0732">Signal</keyword>
<evidence type="ECO:0000256" key="1">
    <source>
        <dbReference type="SAM" id="MobiDB-lite"/>
    </source>
</evidence>
<dbReference type="Proteomes" id="UP000426857">
    <property type="component" value="Chromosome"/>
</dbReference>
<name>A0A6B8TG98_9CORY</name>
<dbReference type="RefSeq" id="WP_155869721.1">
    <property type="nucleotide sequence ID" value="NZ_CP046322.1"/>
</dbReference>